<evidence type="ECO:0000256" key="7">
    <source>
        <dbReference type="ARBA" id="ARBA00022694"/>
    </source>
</evidence>
<dbReference type="OrthoDB" id="166907at2759"/>
<evidence type="ECO:0000256" key="9">
    <source>
        <dbReference type="SAM" id="MobiDB-lite"/>
    </source>
</evidence>
<reference evidence="10" key="1">
    <citation type="submission" date="2020-06" db="EMBL/GenBank/DDBJ databases">
        <title>Draft genome of Bugula neritina, a colonial animal packing powerful symbionts and potential medicines.</title>
        <authorList>
            <person name="Rayko M."/>
        </authorList>
    </citation>
    <scope>NUCLEOTIDE SEQUENCE [LARGE SCALE GENOMIC DNA]</scope>
    <source>
        <strain evidence="10">Kwan_BN1</strain>
    </source>
</reference>
<dbReference type="InterPro" id="IPR027417">
    <property type="entry name" value="P-loop_NTPase"/>
</dbReference>
<dbReference type="UniPathway" id="UPA00988"/>
<feature type="compositionally biased region" description="Acidic residues" evidence="9">
    <location>
        <begin position="283"/>
        <end position="298"/>
    </location>
</feature>
<evidence type="ECO:0000256" key="4">
    <source>
        <dbReference type="ARBA" id="ARBA00009567"/>
    </source>
</evidence>
<keyword evidence="11" id="KW-1185">Reference proteome</keyword>
<dbReference type="Proteomes" id="UP000593567">
    <property type="component" value="Unassembled WGS sequence"/>
</dbReference>
<name>A0A7J7K0S3_BUGNE</name>
<comment type="similarity">
    <text evidence="4">Belongs to the ELP5 family.</text>
</comment>
<keyword evidence="8" id="KW-0539">Nucleus</keyword>
<feature type="region of interest" description="Disordered" evidence="9">
    <location>
        <begin position="249"/>
        <end position="298"/>
    </location>
</feature>
<evidence type="ECO:0000256" key="6">
    <source>
        <dbReference type="ARBA" id="ARBA00022490"/>
    </source>
</evidence>
<evidence type="ECO:0000256" key="5">
    <source>
        <dbReference type="ARBA" id="ARBA00020264"/>
    </source>
</evidence>
<dbReference type="PANTHER" id="PTHR15641">
    <property type="entry name" value="ELONGATOR COMPLEX PROTEIN 5"/>
    <property type="match status" value="1"/>
</dbReference>
<comment type="pathway">
    <text evidence="3">tRNA modification; 5-methoxycarbonylmethyl-2-thiouridine-tRNA biosynthesis.</text>
</comment>
<dbReference type="AlphaFoldDB" id="A0A7J7K0S3"/>
<evidence type="ECO:0000256" key="2">
    <source>
        <dbReference type="ARBA" id="ARBA00004496"/>
    </source>
</evidence>
<evidence type="ECO:0000313" key="10">
    <source>
        <dbReference type="EMBL" id="KAF6031775.1"/>
    </source>
</evidence>
<comment type="subcellular location">
    <subcellularLocation>
        <location evidence="2">Cytoplasm</location>
    </subcellularLocation>
    <subcellularLocation>
        <location evidence="1">Nucleus</location>
    </subcellularLocation>
</comment>
<dbReference type="Gene3D" id="3.40.50.300">
    <property type="entry name" value="P-loop containing nucleotide triphosphate hydrolases"/>
    <property type="match status" value="1"/>
</dbReference>
<evidence type="ECO:0000313" key="11">
    <source>
        <dbReference type="Proteomes" id="UP000593567"/>
    </source>
</evidence>
<dbReference type="InterPro" id="IPR019519">
    <property type="entry name" value="Elp5"/>
</dbReference>
<dbReference type="PANTHER" id="PTHR15641:SF1">
    <property type="entry name" value="ELONGATOR COMPLEX PROTEIN 5"/>
    <property type="match status" value="1"/>
</dbReference>
<accession>A0A7J7K0S3</accession>
<comment type="caution">
    <text evidence="10">The sequence shown here is derived from an EMBL/GenBank/DDBJ whole genome shotgun (WGS) entry which is preliminary data.</text>
</comment>
<evidence type="ECO:0000256" key="1">
    <source>
        <dbReference type="ARBA" id="ARBA00004123"/>
    </source>
</evidence>
<dbReference type="Pfam" id="PF10483">
    <property type="entry name" value="Elong_Iki1"/>
    <property type="match status" value="2"/>
</dbReference>
<gene>
    <name evidence="10" type="ORF">EB796_009932</name>
</gene>
<organism evidence="10 11">
    <name type="scientific">Bugula neritina</name>
    <name type="common">Brown bryozoan</name>
    <name type="synonym">Sertularia neritina</name>
    <dbReference type="NCBI Taxonomy" id="10212"/>
    <lineage>
        <taxon>Eukaryota</taxon>
        <taxon>Metazoa</taxon>
        <taxon>Spiralia</taxon>
        <taxon>Lophotrochozoa</taxon>
        <taxon>Bryozoa</taxon>
        <taxon>Gymnolaemata</taxon>
        <taxon>Cheilostomatida</taxon>
        <taxon>Flustrina</taxon>
        <taxon>Buguloidea</taxon>
        <taxon>Bugulidae</taxon>
        <taxon>Bugula</taxon>
    </lineage>
</organism>
<evidence type="ECO:0000256" key="8">
    <source>
        <dbReference type="ARBA" id="ARBA00023242"/>
    </source>
</evidence>
<keyword evidence="7" id="KW-0819">tRNA processing</keyword>
<dbReference type="EMBL" id="VXIV02001570">
    <property type="protein sequence ID" value="KAF6031775.1"/>
    <property type="molecule type" value="Genomic_DNA"/>
</dbReference>
<dbReference type="GO" id="GO:0005829">
    <property type="term" value="C:cytosol"/>
    <property type="evidence" value="ECO:0007669"/>
    <property type="project" value="TreeGrafter"/>
</dbReference>
<dbReference type="GO" id="GO:0002098">
    <property type="term" value="P:tRNA wobble uridine modification"/>
    <property type="evidence" value="ECO:0007669"/>
    <property type="project" value="InterPro"/>
</dbReference>
<dbReference type="GO" id="GO:0033588">
    <property type="term" value="C:elongator holoenzyme complex"/>
    <property type="evidence" value="ECO:0007669"/>
    <property type="project" value="InterPro"/>
</dbReference>
<dbReference type="GO" id="GO:0000049">
    <property type="term" value="F:tRNA binding"/>
    <property type="evidence" value="ECO:0007669"/>
    <property type="project" value="TreeGrafter"/>
</dbReference>
<keyword evidence="6" id="KW-0963">Cytoplasm</keyword>
<protein>
    <recommendedName>
        <fullName evidence="5">Elongator complex protein 5</fullName>
    </recommendedName>
</protein>
<proteinExistence type="inferred from homology"/>
<dbReference type="GO" id="GO:0005634">
    <property type="term" value="C:nucleus"/>
    <property type="evidence" value="ECO:0007669"/>
    <property type="project" value="UniProtKB-SubCell"/>
</dbReference>
<evidence type="ECO:0000256" key="3">
    <source>
        <dbReference type="ARBA" id="ARBA00005043"/>
    </source>
</evidence>
<sequence length="298" mass="33240">MLEDLINNLRCESSLLIKDSLRKSGACLIKSLTNQALSQQKPLLYINTEPLFSNRHSLGSLGVQNVDVFGQYDSLKERIMSSVSSANTVVVFPSISLLLLSYSVGRFAKLLRALRESDKVSSVIALMHTDVVLNEEIVDRLDYLFSSIIHVLLPESELSVYYAQVKCLRRKSNGKLETSEEYFTLDDACSLKLVHSSSSAVVRSYTQSQSGDVVSSLTFNLSLSDKEREAKNRLHLPYLKKDSEKQALLSQTHNGSSGRPLISIGDESSQTNPGGKIYYHYDEADDFDDEDPDDDLDI</sequence>